<keyword evidence="3" id="KW-1185">Reference proteome</keyword>
<protein>
    <submittedName>
        <fullName evidence="2">Uncharacterized protein</fullName>
    </submittedName>
</protein>
<gene>
    <name evidence="2" type="ORF">LTR77_004795</name>
</gene>
<dbReference type="Proteomes" id="UP001337655">
    <property type="component" value="Unassembled WGS sequence"/>
</dbReference>
<proteinExistence type="predicted"/>
<reference evidence="2 3" key="1">
    <citation type="submission" date="2023-08" db="EMBL/GenBank/DDBJ databases">
        <title>Black Yeasts Isolated from many extreme environments.</title>
        <authorList>
            <person name="Coleine C."/>
            <person name="Stajich J.E."/>
            <person name="Selbmann L."/>
        </authorList>
    </citation>
    <scope>NUCLEOTIDE SEQUENCE [LARGE SCALE GENOMIC DNA]</scope>
    <source>
        <strain evidence="2 3">CCFEE 5935</strain>
    </source>
</reference>
<comment type="caution">
    <text evidence="2">The sequence shown here is derived from an EMBL/GenBank/DDBJ whole genome shotgun (WGS) entry which is preliminary data.</text>
</comment>
<name>A0AAV9PCI3_9PEZI</name>
<organism evidence="2 3">
    <name type="scientific">Saxophila tyrrhenica</name>
    <dbReference type="NCBI Taxonomy" id="1690608"/>
    <lineage>
        <taxon>Eukaryota</taxon>
        <taxon>Fungi</taxon>
        <taxon>Dikarya</taxon>
        <taxon>Ascomycota</taxon>
        <taxon>Pezizomycotina</taxon>
        <taxon>Dothideomycetes</taxon>
        <taxon>Dothideomycetidae</taxon>
        <taxon>Mycosphaerellales</taxon>
        <taxon>Extremaceae</taxon>
        <taxon>Saxophila</taxon>
    </lineage>
</organism>
<dbReference type="GeneID" id="89926139"/>
<dbReference type="EMBL" id="JAVRRT010000007">
    <property type="protein sequence ID" value="KAK5170209.1"/>
    <property type="molecule type" value="Genomic_DNA"/>
</dbReference>
<feature type="compositionally biased region" description="Basic and acidic residues" evidence="1">
    <location>
        <begin position="342"/>
        <end position="374"/>
    </location>
</feature>
<dbReference type="RefSeq" id="XP_064659407.1">
    <property type="nucleotide sequence ID" value="XM_064802046.1"/>
</dbReference>
<evidence type="ECO:0000313" key="2">
    <source>
        <dbReference type="EMBL" id="KAK5170209.1"/>
    </source>
</evidence>
<accession>A0AAV9PCI3</accession>
<feature type="region of interest" description="Disordered" evidence="1">
    <location>
        <begin position="325"/>
        <end position="374"/>
    </location>
</feature>
<evidence type="ECO:0000313" key="3">
    <source>
        <dbReference type="Proteomes" id="UP001337655"/>
    </source>
</evidence>
<dbReference type="AlphaFoldDB" id="A0AAV9PCI3"/>
<sequence>MLNSLPAGVQDIERTIVFRLYIDNTFDAHLDELRLFQRVLPAFYVHASATASATKVEFHYDSDSFDVAKCQKLVARLGFEDDVNGDFTCHGEWMNAGRELQRAFADAFKRSDELVVPEDNTKQSQSPGKRLAGIDLPVQSPSKRRKVAFLNLPAETGNAIYIFMMQEEEMHIPIAGAPMRVPPLAGACRQVYQEFAAFYRKHANKHAQVVVVDSHNFEDTGRLNLPLYLRRPVSRLRRFVLRVTLDNNINSLMHWIRNLAIATAEQGYPPYDIEIDFDPESFDQWAFLERLSGMVPSVVASASLNEPLDRQARAVYEGIREAVLGRTGSSRTPPPILRLRPAKPDAKPKRSTADESRKDQRKDDEGAEGSKRSK</sequence>
<evidence type="ECO:0000256" key="1">
    <source>
        <dbReference type="SAM" id="MobiDB-lite"/>
    </source>
</evidence>